<organism evidence="9 10">
    <name type="scientific">Oceanipulchritudo coccoides</name>
    <dbReference type="NCBI Taxonomy" id="2706888"/>
    <lineage>
        <taxon>Bacteria</taxon>
        <taxon>Pseudomonadati</taxon>
        <taxon>Verrucomicrobiota</taxon>
        <taxon>Opitutia</taxon>
        <taxon>Puniceicoccales</taxon>
        <taxon>Oceanipulchritudinaceae</taxon>
        <taxon>Oceanipulchritudo</taxon>
    </lineage>
</organism>
<dbReference type="Pfam" id="PF18072">
    <property type="entry name" value="FGAR-AT_linker"/>
    <property type="match status" value="1"/>
</dbReference>
<dbReference type="Gene3D" id="3.90.650.10">
    <property type="entry name" value="PurM-like C-terminal domain"/>
    <property type="match status" value="1"/>
</dbReference>
<keyword evidence="10" id="KW-1185">Reference proteome</keyword>
<comment type="caution">
    <text evidence="9">The sequence shown here is derived from an EMBL/GenBank/DDBJ whole genome shotgun (WGS) entry which is preliminary data.</text>
</comment>
<evidence type="ECO:0000313" key="10">
    <source>
        <dbReference type="Proteomes" id="UP000478417"/>
    </source>
</evidence>
<evidence type="ECO:0000256" key="4">
    <source>
        <dbReference type="ARBA" id="ARBA00022755"/>
    </source>
</evidence>
<evidence type="ECO:0000259" key="7">
    <source>
        <dbReference type="Pfam" id="PF02769"/>
    </source>
</evidence>
<dbReference type="GO" id="GO:0004642">
    <property type="term" value="F:phosphoribosylformylglycinamidine synthase activity"/>
    <property type="evidence" value="ECO:0007669"/>
    <property type="project" value="UniProtKB-EC"/>
</dbReference>
<feature type="domain" description="Phosphoribosylformylglycinamidine synthase linker" evidence="8">
    <location>
        <begin position="177"/>
        <end position="225"/>
    </location>
</feature>
<dbReference type="PANTHER" id="PTHR10099:SF1">
    <property type="entry name" value="PHOSPHORIBOSYLFORMYLGLYCINAMIDINE SYNTHASE"/>
    <property type="match status" value="1"/>
</dbReference>
<dbReference type="SMART" id="SM01211">
    <property type="entry name" value="GATase_5"/>
    <property type="match status" value="1"/>
</dbReference>
<keyword evidence="5" id="KW-0067">ATP-binding</keyword>
<protein>
    <submittedName>
        <fullName evidence="9">Phosphoribosylformylglycinamidine synthase</fullName>
        <ecNumber evidence="9">6.3.5.3</ecNumber>
    </submittedName>
</protein>
<evidence type="ECO:0000259" key="8">
    <source>
        <dbReference type="Pfam" id="PF18072"/>
    </source>
</evidence>
<dbReference type="EMBL" id="JAAGNX010000001">
    <property type="protein sequence ID" value="NDV61205.1"/>
    <property type="molecule type" value="Genomic_DNA"/>
</dbReference>
<proteinExistence type="predicted"/>
<dbReference type="Proteomes" id="UP000478417">
    <property type="component" value="Unassembled WGS sequence"/>
</dbReference>
<dbReference type="SUPFAM" id="SSF55326">
    <property type="entry name" value="PurM N-terminal domain-like"/>
    <property type="match status" value="2"/>
</dbReference>
<dbReference type="FunFam" id="3.30.1330.10:FF:000013">
    <property type="entry name" value="Phosphoribosylformylglycinamidine synthase"/>
    <property type="match status" value="1"/>
</dbReference>
<dbReference type="InterPro" id="IPR010918">
    <property type="entry name" value="PurM-like_C_dom"/>
</dbReference>
<dbReference type="PANTHER" id="PTHR10099">
    <property type="entry name" value="PHOSPHORIBOSYLFORMYLGLYCINAMIDINE SYNTHASE"/>
    <property type="match status" value="1"/>
</dbReference>
<keyword evidence="1 9" id="KW-0436">Ligase</keyword>
<dbReference type="InterPro" id="IPR029062">
    <property type="entry name" value="Class_I_gatase-like"/>
</dbReference>
<dbReference type="SUPFAM" id="SSF52317">
    <property type="entry name" value="Class I glutamine amidotransferase-like"/>
    <property type="match status" value="1"/>
</dbReference>
<keyword evidence="2" id="KW-0479">Metal-binding</keyword>
<dbReference type="GO" id="GO:0046872">
    <property type="term" value="F:metal ion binding"/>
    <property type="evidence" value="ECO:0007669"/>
    <property type="project" value="UniProtKB-KW"/>
</dbReference>
<dbReference type="CDD" id="cd02203">
    <property type="entry name" value="PurL_repeat1"/>
    <property type="match status" value="1"/>
</dbReference>
<dbReference type="Pfam" id="PF13507">
    <property type="entry name" value="GATase_5"/>
    <property type="match status" value="1"/>
</dbReference>
<dbReference type="InterPro" id="IPR036921">
    <property type="entry name" value="PurM-like_N_sf"/>
</dbReference>
<accession>A0A6B2M0B9</accession>
<evidence type="ECO:0000256" key="1">
    <source>
        <dbReference type="ARBA" id="ARBA00022598"/>
    </source>
</evidence>
<dbReference type="NCBIfam" id="TIGR01857">
    <property type="entry name" value="FGAM-synthase"/>
    <property type="match status" value="1"/>
</dbReference>
<evidence type="ECO:0000256" key="6">
    <source>
        <dbReference type="ARBA" id="ARBA00022842"/>
    </source>
</evidence>
<reference evidence="9 10" key="1">
    <citation type="submission" date="2020-02" db="EMBL/GenBank/DDBJ databases">
        <title>Albibacoteraceae fam. nov., the first described family within the subdivision 4 Verrucomicrobia.</title>
        <authorList>
            <person name="Xi F."/>
        </authorList>
    </citation>
    <scope>NUCLEOTIDE SEQUENCE [LARGE SCALE GENOMIC DNA]</scope>
    <source>
        <strain evidence="9 10">CK1056</strain>
    </source>
</reference>
<dbReference type="EC" id="6.3.5.3" evidence="9"/>
<evidence type="ECO:0000256" key="2">
    <source>
        <dbReference type="ARBA" id="ARBA00022723"/>
    </source>
</evidence>
<dbReference type="Gene3D" id="3.40.50.880">
    <property type="match status" value="1"/>
</dbReference>
<dbReference type="CDD" id="cd02204">
    <property type="entry name" value="PurL_repeat2"/>
    <property type="match status" value="1"/>
</dbReference>
<evidence type="ECO:0000313" key="9">
    <source>
        <dbReference type="EMBL" id="NDV61205.1"/>
    </source>
</evidence>
<gene>
    <name evidence="9" type="ORF">G0Q06_01935</name>
</gene>
<keyword evidence="4" id="KW-0658">Purine biosynthesis</keyword>
<dbReference type="PROSITE" id="PS51273">
    <property type="entry name" value="GATASE_TYPE_1"/>
    <property type="match status" value="1"/>
</dbReference>
<dbReference type="RefSeq" id="WP_163961931.1">
    <property type="nucleotide sequence ID" value="NZ_JAAGNX010000001.1"/>
</dbReference>
<dbReference type="InterPro" id="IPR036676">
    <property type="entry name" value="PurM-like_C_sf"/>
</dbReference>
<sequence>MIRRVYVEKREEFRQEARALRDDICRDLRIEGLGAVRHLLRYDVEGISEEVWETSKQSLFSEPAIEVIFEKAPWEPDSTVFAVEYLPGQFDQRADSAQQCLKILADCDPVVRCAEVYILEGQLPDEEVARIKAYRINPVDSREAALERPETLRHPVPEPESVATLEGFRSGDSFFLNALHKELGLAMSLEDLAFCQQWFKEEAGRDPSLTEIKLLDTYWSDHCRHTTFLTEITSVEIESGPLSGGIESAWASYKAAREDVYGKDPSGRPVCLMDIALMGMKSLRKAGKLPELEVSEEVNAASIVVPVERDGATEEWLVMFKNETHNHPTEIEPFGGAATCLGGAIRDPLSGRSYVYQAMRVTGCADPRQEVSQTLPGKLPQKKITLEAAHGYSSYGNQIGLATGMVNEVYHPGYVAKRMEIGAVIAAAPRSQVVRGTPEPGDVIVLVGGSTGRDGIGGATGSSKEHTDTALENAAEVQKGDPPMERKLQRLFRDPEVSGMIKRCNDFGAGGVSVAIGELADGLEIDLDAVPLKYDGLDGTEIALSESQERMAVVLDPKDLQAFLDHSAAENLQAVKVADVTEEARLKMTWRGQTIVDISRKFLDTNGVRQQAAVKVTHPTGQNPLLLEEETIPLKTQWEERLSELNVCSQKGLVERFDSTIGAGSVLHPFGGAERITPTEAMAAKIPLLEGDTRMGTLMSFGFHPEVAAWSPFHGALYAVIESVSRLVATGGRLEDTYLTFQEYFEKLRNDPARWGKPFAALLGAWLVQKELGIAAIGGKDSMSGSFKDMDVPPTLVSFAVCPVEVSRVISPEFKGADHPVARVSIPNDGSGMPDWDVLKRNYESITNAIARGDVLSASVVREGGMAAAVSKMSFGNKIGMNFEGEVSRSELFGRDFGAILLELKPGVEASSLNGEYVGRTCSEPFITVNGESLSLDRLRKVWEAPLESVFPTHVEVEKKSVNLQMFEPHSIRGSKSRAARPRVLIPVFPGTNCEYDSARAFEAAGAEAEILVIRNRTHSEIEESLQALEKKIDQAQILMLSGGFSAGDEPGGSGKFIASVFRNERVAEATRRLYKERDGLILGICNGFQALVKLGLLPYGKIQPMAADHPSLTVNHLGRHVSCYVRTKVVSRLSPWLSECPLGQETLTPVSHGEGRFVGSSEVLASLFRNDQVATQYVDANGKPTLQLPDNPNGSMEAIEGITSPCGRIFGKMGHSERVGSYVGINIPGNKVQPIFASGVKYFSG</sequence>
<dbReference type="AlphaFoldDB" id="A0A6B2M0B9"/>
<dbReference type="InterPro" id="IPR010141">
    <property type="entry name" value="FGAM_synthase"/>
</dbReference>
<evidence type="ECO:0000256" key="3">
    <source>
        <dbReference type="ARBA" id="ARBA00022741"/>
    </source>
</evidence>
<evidence type="ECO:0000256" key="5">
    <source>
        <dbReference type="ARBA" id="ARBA00022840"/>
    </source>
</evidence>
<dbReference type="Pfam" id="PF02769">
    <property type="entry name" value="AIRS_C"/>
    <property type="match status" value="1"/>
</dbReference>
<name>A0A6B2M0B9_9BACT</name>
<dbReference type="GO" id="GO:0005524">
    <property type="term" value="F:ATP binding"/>
    <property type="evidence" value="ECO:0007669"/>
    <property type="project" value="UniProtKB-KW"/>
</dbReference>
<keyword evidence="6" id="KW-0460">Magnesium</keyword>
<feature type="domain" description="PurM-like C-terminal" evidence="7">
    <location>
        <begin position="439"/>
        <end position="590"/>
    </location>
</feature>
<dbReference type="InterPro" id="IPR041609">
    <property type="entry name" value="PurL_linker"/>
</dbReference>
<dbReference type="Gene3D" id="3.30.1330.10">
    <property type="entry name" value="PurM-like, N-terminal domain"/>
    <property type="match status" value="2"/>
</dbReference>
<dbReference type="SUPFAM" id="SSF56042">
    <property type="entry name" value="PurM C-terminal domain-like"/>
    <property type="match status" value="2"/>
</dbReference>
<dbReference type="GO" id="GO:0006164">
    <property type="term" value="P:purine nucleotide biosynthetic process"/>
    <property type="evidence" value="ECO:0007669"/>
    <property type="project" value="UniProtKB-KW"/>
</dbReference>
<keyword evidence="3" id="KW-0547">Nucleotide-binding</keyword>
<dbReference type="GO" id="GO:0005737">
    <property type="term" value="C:cytoplasm"/>
    <property type="evidence" value="ECO:0007669"/>
    <property type="project" value="TreeGrafter"/>
</dbReference>